<evidence type="ECO:0000313" key="1">
    <source>
        <dbReference type="EMBL" id="GLO66137.1"/>
    </source>
</evidence>
<organism evidence="1 2">
    <name type="scientific">Oceanobacillus kimchii</name>
    <dbReference type="NCBI Taxonomy" id="746691"/>
    <lineage>
        <taxon>Bacteria</taxon>
        <taxon>Bacillati</taxon>
        <taxon>Bacillota</taxon>
        <taxon>Bacilli</taxon>
        <taxon>Bacillales</taxon>
        <taxon>Bacillaceae</taxon>
        <taxon>Oceanobacillus</taxon>
    </lineage>
</organism>
<gene>
    <name evidence="1" type="ORF">MACH08_19210</name>
</gene>
<keyword evidence="2" id="KW-1185">Reference proteome</keyword>
<proteinExistence type="predicted"/>
<evidence type="ECO:0000313" key="2">
    <source>
        <dbReference type="Proteomes" id="UP001275436"/>
    </source>
</evidence>
<sequence>MKNYSDYFNTNLKDKLVHDGTAIFQRSLLESPDSYIAIRGDEEINVLMQSTSNYNERRILSKHDDVSWGDVLMMDGESWLVTERPYFNKIHDKTKIRLCNNEMKFTKIIPGELIGYDDLDSPIYSDEREEEVFINCVVESISDLNTKTSTGQQINVPDGDMVLQIQNTDNELIVYNSTFEMYGTTYRISGIDRSKVLKNKGVLILVVSRTANT</sequence>
<dbReference type="RefSeq" id="WP_317958021.1">
    <property type="nucleotide sequence ID" value="NZ_BSKO01000001.1"/>
</dbReference>
<protein>
    <submittedName>
        <fullName evidence="1">Uncharacterized protein</fullName>
    </submittedName>
</protein>
<reference evidence="1 2" key="1">
    <citation type="submission" date="2023-02" db="EMBL/GenBank/DDBJ databases">
        <title>Oceanobacillus kimchii IFOP_LL358 isolated form Alexandrium catenella lab strain.</title>
        <authorList>
            <person name="Gajardo G."/>
            <person name="Ueki S."/>
            <person name="Maruyama F."/>
        </authorList>
    </citation>
    <scope>NUCLEOTIDE SEQUENCE [LARGE SCALE GENOMIC DNA]</scope>
    <source>
        <strain evidence="1 2">IFOP_LL358</strain>
    </source>
</reference>
<comment type="caution">
    <text evidence="1">The sequence shown here is derived from an EMBL/GenBank/DDBJ whole genome shotgun (WGS) entry which is preliminary data.</text>
</comment>
<accession>A0ABQ5TJ11</accession>
<dbReference type="EMBL" id="BSKO01000001">
    <property type="protein sequence ID" value="GLO66137.1"/>
    <property type="molecule type" value="Genomic_DNA"/>
</dbReference>
<name>A0ABQ5TJ11_9BACI</name>
<dbReference type="Proteomes" id="UP001275436">
    <property type="component" value="Unassembled WGS sequence"/>
</dbReference>